<gene>
    <name evidence="7" type="primary">pcm</name>
    <name evidence="8" type="ORF">NMS_0898</name>
</gene>
<sequence>MSTKKQMIEKHLKGRDIHDTKVLKAMEEVERKHFVPAELEDMAYEDNPLPIGKSQTISQPYIVAYMAQELQLNEDDKVLEVGTGCGYNAAVLSRLVKKVYSVEIIEWLAQLAKENLAKTDYDNIETRYGDGYDGWPEEGPFDAIELTAAPPKIPETLKKQLKIGGKLLAPIGTRTQKLVLIERNSEDEFTEETLLMVRFVPMTGQIQNN</sequence>
<dbReference type="HAMAP" id="MF_00090">
    <property type="entry name" value="PIMT"/>
    <property type="match status" value="1"/>
</dbReference>
<dbReference type="FunFam" id="3.40.50.150:FF:000010">
    <property type="entry name" value="Protein-L-isoaspartate O-methyltransferase"/>
    <property type="match status" value="1"/>
</dbReference>
<comment type="similarity">
    <text evidence="2 7">Belongs to the methyltransferase superfamily. L-isoaspartyl/D-aspartyl protein methyltransferase family.</text>
</comment>
<evidence type="ECO:0000256" key="1">
    <source>
        <dbReference type="ARBA" id="ARBA00004496"/>
    </source>
</evidence>
<dbReference type="RefSeq" id="WP_041495601.1">
    <property type="nucleotide sequence ID" value="NZ_AP014548.1"/>
</dbReference>
<dbReference type="InterPro" id="IPR000682">
    <property type="entry name" value="PCMT"/>
</dbReference>
<dbReference type="Pfam" id="PF01135">
    <property type="entry name" value="PCMT"/>
    <property type="match status" value="1"/>
</dbReference>
<feature type="active site" evidence="7">
    <location>
        <position position="58"/>
    </location>
</feature>
<dbReference type="NCBIfam" id="NF001453">
    <property type="entry name" value="PRK00312.1"/>
    <property type="match status" value="1"/>
</dbReference>
<evidence type="ECO:0000313" key="8">
    <source>
        <dbReference type="EMBL" id="BAO54907.1"/>
    </source>
</evidence>
<dbReference type="PROSITE" id="PS01279">
    <property type="entry name" value="PCMT"/>
    <property type="match status" value="1"/>
</dbReference>
<accession>W8VWN8</accession>
<dbReference type="GO" id="GO:0032259">
    <property type="term" value="P:methylation"/>
    <property type="evidence" value="ECO:0007669"/>
    <property type="project" value="UniProtKB-KW"/>
</dbReference>
<protein>
    <recommendedName>
        <fullName evidence="7">Protein-L-isoaspartate O-methyltransferase</fullName>
        <ecNumber evidence="7">2.1.1.77</ecNumber>
    </recommendedName>
    <alternativeName>
        <fullName evidence="7">L-isoaspartyl protein carboxyl methyltransferase</fullName>
    </alternativeName>
    <alternativeName>
        <fullName evidence="7">Protein L-isoaspartyl methyltransferase</fullName>
    </alternativeName>
    <alternativeName>
        <fullName evidence="7">Protein-beta-aspartate methyltransferase</fullName>
        <shortName evidence="7">PIMT</shortName>
    </alternativeName>
</protein>
<dbReference type="Gene3D" id="3.40.50.150">
    <property type="entry name" value="Vaccinia Virus protein VP39"/>
    <property type="match status" value="1"/>
</dbReference>
<dbReference type="KEGG" id="nmf:NMS_0898"/>
<dbReference type="CDD" id="cd02440">
    <property type="entry name" value="AdoMet_MTases"/>
    <property type="match status" value="1"/>
</dbReference>
<dbReference type="NCBIfam" id="TIGR00080">
    <property type="entry name" value="pimt"/>
    <property type="match status" value="1"/>
</dbReference>
<evidence type="ECO:0000256" key="4">
    <source>
        <dbReference type="ARBA" id="ARBA00022603"/>
    </source>
</evidence>
<keyword evidence="3 7" id="KW-0963">Cytoplasm</keyword>
<evidence type="ECO:0000256" key="2">
    <source>
        <dbReference type="ARBA" id="ARBA00005369"/>
    </source>
</evidence>
<dbReference type="AlphaFoldDB" id="W8VWN8"/>
<evidence type="ECO:0000256" key="6">
    <source>
        <dbReference type="ARBA" id="ARBA00022691"/>
    </source>
</evidence>
<evidence type="ECO:0000256" key="5">
    <source>
        <dbReference type="ARBA" id="ARBA00022679"/>
    </source>
</evidence>
<proteinExistence type="inferred from homology"/>
<evidence type="ECO:0000256" key="7">
    <source>
        <dbReference type="HAMAP-Rule" id="MF_00090"/>
    </source>
</evidence>
<dbReference type="EMBL" id="AP014548">
    <property type="protein sequence ID" value="BAO54907.1"/>
    <property type="molecule type" value="Genomic_DNA"/>
</dbReference>
<keyword evidence="4 7" id="KW-0489">Methyltransferase</keyword>
<evidence type="ECO:0000256" key="3">
    <source>
        <dbReference type="ARBA" id="ARBA00022490"/>
    </source>
</evidence>
<dbReference type="GO" id="GO:0005737">
    <property type="term" value="C:cytoplasm"/>
    <property type="evidence" value="ECO:0007669"/>
    <property type="project" value="UniProtKB-SubCell"/>
</dbReference>
<dbReference type="InterPro" id="IPR029063">
    <property type="entry name" value="SAM-dependent_MTases_sf"/>
</dbReference>
<evidence type="ECO:0000313" key="9">
    <source>
        <dbReference type="Proteomes" id="UP000031760"/>
    </source>
</evidence>
<dbReference type="GO" id="GO:0030091">
    <property type="term" value="P:protein repair"/>
    <property type="evidence" value="ECO:0007669"/>
    <property type="project" value="UniProtKB-UniRule"/>
</dbReference>
<dbReference type="HOGENOM" id="CLU_055432_2_0_10"/>
<keyword evidence="5 7" id="KW-0808">Transferase</keyword>
<comment type="catalytic activity">
    <reaction evidence="7">
        <text>[protein]-L-isoaspartate + S-adenosyl-L-methionine = [protein]-L-isoaspartate alpha-methyl ester + S-adenosyl-L-homocysteine</text>
        <dbReference type="Rhea" id="RHEA:12705"/>
        <dbReference type="Rhea" id="RHEA-COMP:12143"/>
        <dbReference type="Rhea" id="RHEA-COMP:12144"/>
        <dbReference type="ChEBI" id="CHEBI:57856"/>
        <dbReference type="ChEBI" id="CHEBI:59789"/>
        <dbReference type="ChEBI" id="CHEBI:90596"/>
        <dbReference type="ChEBI" id="CHEBI:90598"/>
        <dbReference type="EC" id="2.1.1.77"/>
    </reaction>
</comment>
<dbReference type="STRING" id="1454201.NMS_0898"/>
<dbReference type="EC" id="2.1.1.77" evidence="7"/>
<comment type="subcellular location">
    <subcellularLocation>
        <location evidence="1 7">Cytoplasm</location>
    </subcellularLocation>
</comment>
<reference evidence="8 9" key="1">
    <citation type="journal article" date="2014" name="Proc. Natl. Acad. Sci. U.S.A.">
        <title>Functional characterization of flavobacteria rhodopsins reveals a unique class of light-driven chloride pump in bacteria.</title>
        <authorList>
            <person name="Yoshizawa S."/>
            <person name="Kumagai Y."/>
            <person name="Kim H."/>
            <person name="Ogura Y."/>
            <person name="Hayashi T."/>
            <person name="Iwasaki W."/>
            <person name="DeLong E.F."/>
            <person name="Kogure K."/>
        </authorList>
    </citation>
    <scope>NUCLEOTIDE SEQUENCE [LARGE SCALE GENOMIC DNA]</scope>
    <source>
        <strain evidence="8 9">S1-08</strain>
    </source>
</reference>
<keyword evidence="6 7" id="KW-0949">S-adenosyl-L-methionine</keyword>
<keyword evidence="9" id="KW-1185">Reference proteome</keyword>
<dbReference type="GO" id="GO:0004719">
    <property type="term" value="F:protein-L-isoaspartate (D-aspartate) O-methyltransferase activity"/>
    <property type="evidence" value="ECO:0007669"/>
    <property type="project" value="UniProtKB-UniRule"/>
</dbReference>
<dbReference type="PANTHER" id="PTHR11579:SF0">
    <property type="entry name" value="PROTEIN-L-ISOASPARTATE(D-ASPARTATE) O-METHYLTRANSFERASE"/>
    <property type="match status" value="1"/>
</dbReference>
<dbReference type="SUPFAM" id="SSF53335">
    <property type="entry name" value="S-adenosyl-L-methionine-dependent methyltransferases"/>
    <property type="match status" value="1"/>
</dbReference>
<dbReference type="Proteomes" id="UP000031760">
    <property type="component" value="Chromosome"/>
</dbReference>
<name>W8VWN8_9FLAO</name>
<organism evidence="8 9">
    <name type="scientific">Nonlabens marinus S1-08</name>
    <dbReference type="NCBI Taxonomy" id="1454201"/>
    <lineage>
        <taxon>Bacteria</taxon>
        <taxon>Pseudomonadati</taxon>
        <taxon>Bacteroidota</taxon>
        <taxon>Flavobacteriia</taxon>
        <taxon>Flavobacteriales</taxon>
        <taxon>Flavobacteriaceae</taxon>
        <taxon>Nonlabens</taxon>
    </lineage>
</organism>
<comment type="function">
    <text evidence="7">Catalyzes the methyl esterification of L-isoaspartyl residues in peptides and proteins that result from spontaneous decomposition of normal L-aspartyl and L-asparaginyl residues. It plays a role in the repair and/or degradation of damaged proteins.</text>
</comment>
<dbReference type="PANTHER" id="PTHR11579">
    <property type="entry name" value="PROTEIN-L-ISOASPARTATE O-METHYLTRANSFERASE"/>
    <property type="match status" value="1"/>
</dbReference>